<proteinExistence type="predicted"/>
<gene>
    <name evidence="1" type="ORF">CAC42_2865</name>
</gene>
<dbReference type="Pfam" id="PF20717">
    <property type="entry name" value="DUF6829"/>
    <property type="match status" value="1"/>
</dbReference>
<dbReference type="Proteomes" id="UP000243797">
    <property type="component" value="Unassembled WGS sequence"/>
</dbReference>
<comment type="caution">
    <text evidence="1">The sequence shown here is derived from an EMBL/GenBank/DDBJ whole genome shotgun (WGS) entry which is preliminary data.</text>
</comment>
<name>A0A2K1R0V5_9PEZI</name>
<dbReference type="AlphaFoldDB" id="A0A2K1R0V5"/>
<keyword evidence="2" id="KW-1185">Reference proteome</keyword>
<dbReference type="InterPro" id="IPR049232">
    <property type="entry name" value="DUF6829"/>
</dbReference>
<reference evidence="1 2" key="1">
    <citation type="submission" date="2017-06" db="EMBL/GenBank/DDBJ databases">
        <title>Draft genome sequence of a variant of Elsinoe murrayae.</title>
        <authorList>
            <person name="Cheng Q."/>
        </authorList>
    </citation>
    <scope>NUCLEOTIDE SEQUENCE [LARGE SCALE GENOMIC DNA]</scope>
    <source>
        <strain evidence="1 2">CQ-2017a</strain>
    </source>
</reference>
<dbReference type="InParanoid" id="A0A2K1R0V5"/>
<accession>A0A2K1R0V5</accession>
<dbReference type="STRING" id="2082308.A0A2K1R0V5"/>
<protein>
    <submittedName>
        <fullName evidence="1">Uncharacterized protein</fullName>
    </submittedName>
</protein>
<dbReference type="EMBL" id="NKHZ01000017">
    <property type="protein sequence ID" value="PNS20934.1"/>
    <property type="molecule type" value="Genomic_DNA"/>
</dbReference>
<evidence type="ECO:0000313" key="2">
    <source>
        <dbReference type="Proteomes" id="UP000243797"/>
    </source>
</evidence>
<sequence length="450" mass="49686">MTETIEERMRNGTFWSLPRDAFLKVIHAGFSNELDRLRRAPSATERTRTPDGIATGVSSPSQVLFGKDHDEVNRTLCSILATKWIWEKDYKAFTLNQDSGTRLSIALFQALADFMRGTASTVPKQLLVVVLLMIHDLGKDSSLANEITTNMGGNTGAENHDEVIFEAVRRGLIPCVSMLKAFPREQRGLLLCLQASARLNIGQLIQAENVPGSLKPVAQLFGGADLVFFDIKFIEFAMDLAGVRGHVSHDGAQILTQPNVSTLIHTHAILKNVARGKIQLTTAYDAVLHRRAEDLLRAGFKWTVNDDQVRRALLRIFMMSRTTGKTQANLLVKAGNALPRPLGEELVLALNVTGCDEDGKAIIPYYMPALFSCAFALFKGDTTENHRVAVLASLLRFLARALQGTRPHKAASEVIEVNLLFAKSTILSEAFHQDPSVLDKLDFPQATCRR</sequence>
<dbReference type="OrthoDB" id="5295627at2759"/>
<evidence type="ECO:0000313" key="1">
    <source>
        <dbReference type="EMBL" id="PNS20934.1"/>
    </source>
</evidence>
<organism evidence="1 2">
    <name type="scientific">Sphaceloma murrayae</name>
    <dbReference type="NCBI Taxonomy" id="2082308"/>
    <lineage>
        <taxon>Eukaryota</taxon>
        <taxon>Fungi</taxon>
        <taxon>Dikarya</taxon>
        <taxon>Ascomycota</taxon>
        <taxon>Pezizomycotina</taxon>
        <taxon>Dothideomycetes</taxon>
        <taxon>Dothideomycetidae</taxon>
        <taxon>Myriangiales</taxon>
        <taxon>Elsinoaceae</taxon>
        <taxon>Sphaceloma</taxon>
    </lineage>
</organism>